<reference evidence="3 4" key="1">
    <citation type="submission" date="2019-10" db="EMBL/GenBank/DDBJ databases">
        <authorList>
            <person name="Palmer J.M."/>
        </authorList>
    </citation>
    <scope>NUCLEOTIDE SEQUENCE [LARGE SCALE GENOMIC DNA]</scope>
    <source>
        <strain evidence="3 4">TWF694</strain>
    </source>
</reference>
<evidence type="ECO:0000313" key="3">
    <source>
        <dbReference type="EMBL" id="KAK6541323.1"/>
    </source>
</evidence>
<feature type="compositionally biased region" description="Basic residues" evidence="1">
    <location>
        <begin position="461"/>
        <end position="475"/>
    </location>
</feature>
<sequence length="483" mass="55649">MASELKLTISTLFLEIVPLDLPTELWLEIYAYLSLEQLKALSYCSKRHRQCVTLDLRLFQHLKLSEESIAAFDGGKFTGLGARVTDITFDKLITPTAGGITNSIKLLRKYCDALHLFPNVQGIRLPFSATKWFEWKIPIAIWFRLSEYLWYPDLKRFSVEPTLFATNSPEWHHHLTILKPCCPEDLEFLKLNWSRKHVRPKDKRLRILSTVKNEDIPLPVKLEEVNTRLFGWADTPVGPHGLNSLFKRVNEPFYFFSRSQDTLKRVKLHCPALVGGYVCVCWRYSQNPLMQRCPVTPFSAVTEFWLVLDEGNPCDAVGFTRKMFPNVRNLRIDTPGKAEIAEGVFEHMVYLEELEDVRVPWPNFPYDESHIARALPSHLRELVNSWVPSLPGLRVAEFASGFEPAEDDYYYRHKSVIPTGRSVEVCRIVVGEDDERKCVGCEEGNRFQNQKFRERGNLLTGRKRGKGRKKVRRGGPKGPLVDA</sequence>
<keyword evidence="4" id="KW-1185">Reference proteome</keyword>
<organism evidence="3 4">
    <name type="scientific">Orbilia ellipsospora</name>
    <dbReference type="NCBI Taxonomy" id="2528407"/>
    <lineage>
        <taxon>Eukaryota</taxon>
        <taxon>Fungi</taxon>
        <taxon>Dikarya</taxon>
        <taxon>Ascomycota</taxon>
        <taxon>Pezizomycotina</taxon>
        <taxon>Orbiliomycetes</taxon>
        <taxon>Orbiliales</taxon>
        <taxon>Orbiliaceae</taxon>
        <taxon>Orbilia</taxon>
    </lineage>
</organism>
<protein>
    <recommendedName>
        <fullName evidence="2">F-box domain-containing protein</fullName>
    </recommendedName>
</protein>
<dbReference type="Pfam" id="PF00646">
    <property type="entry name" value="F-box"/>
    <property type="match status" value="1"/>
</dbReference>
<feature type="region of interest" description="Disordered" evidence="1">
    <location>
        <begin position="455"/>
        <end position="483"/>
    </location>
</feature>
<evidence type="ECO:0000259" key="2">
    <source>
        <dbReference type="PROSITE" id="PS50181"/>
    </source>
</evidence>
<comment type="caution">
    <text evidence="3">The sequence shown here is derived from an EMBL/GenBank/DDBJ whole genome shotgun (WGS) entry which is preliminary data.</text>
</comment>
<dbReference type="PROSITE" id="PS50181">
    <property type="entry name" value="FBOX"/>
    <property type="match status" value="1"/>
</dbReference>
<accession>A0AAV9XNK9</accession>
<feature type="domain" description="F-box" evidence="2">
    <location>
        <begin position="15"/>
        <end position="62"/>
    </location>
</feature>
<dbReference type="EMBL" id="JAVHJO010000003">
    <property type="protein sequence ID" value="KAK6541323.1"/>
    <property type="molecule type" value="Genomic_DNA"/>
</dbReference>
<evidence type="ECO:0000256" key="1">
    <source>
        <dbReference type="SAM" id="MobiDB-lite"/>
    </source>
</evidence>
<dbReference type="Proteomes" id="UP001365542">
    <property type="component" value="Unassembled WGS sequence"/>
</dbReference>
<evidence type="ECO:0000313" key="4">
    <source>
        <dbReference type="Proteomes" id="UP001365542"/>
    </source>
</evidence>
<gene>
    <name evidence="3" type="ORF">TWF694_007143</name>
</gene>
<dbReference type="AlphaFoldDB" id="A0AAV9XNK9"/>
<name>A0AAV9XNK9_9PEZI</name>
<proteinExistence type="predicted"/>
<dbReference type="InterPro" id="IPR001810">
    <property type="entry name" value="F-box_dom"/>
</dbReference>